<organism evidence="8 9">
    <name type="scientific">Phenylobacterium koreense</name>
    <dbReference type="NCBI Taxonomy" id="266125"/>
    <lineage>
        <taxon>Bacteria</taxon>
        <taxon>Pseudomonadati</taxon>
        <taxon>Pseudomonadota</taxon>
        <taxon>Alphaproteobacteria</taxon>
        <taxon>Caulobacterales</taxon>
        <taxon>Caulobacteraceae</taxon>
        <taxon>Phenylobacterium</taxon>
    </lineage>
</organism>
<evidence type="ECO:0000256" key="2">
    <source>
        <dbReference type="ARBA" id="ARBA00007977"/>
    </source>
</evidence>
<dbReference type="Proteomes" id="UP001549110">
    <property type="component" value="Unassembled WGS sequence"/>
</dbReference>
<dbReference type="PANTHER" id="PTHR30106:SF2">
    <property type="entry name" value="UPF0324 INNER MEMBRANE PROTEIN YEIH"/>
    <property type="match status" value="1"/>
</dbReference>
<dbReference type="EMBL" id="JBEPLU010000001">
    <property type="protein sequence ID" value="MET3525892.1"/>
    <property type="molecule type" value="Genomic_DNA"/>
</dbReference>
<keyword evidence="6 7" id="KW-0472">Membrane</keyword>
<keyword evidence="4 7" id="KW-0812">Transmembrane</keyword>
<comment type="caution">
    <text evidence="8">The sequence shown here is derived from an EMBL/GenBank/DDBJ whole genome shotgun (WGS) entry which is preliminary data.</text>
</comment>
<dbReference type="InterPro" id="IPR018383">
    <property type="entry name" value="UPF0324_pro"/>
</dbReference>
<feature type="transmembrane region" description="Helical" evidence="7">
    <location>
        <begin position="158"/>
        <end position="176"/>
    </location>
</feature>
<evidence type="ECO:0000313" key="8">
    <source>
        <dbReference type="EMBL" id="MET3525892.1"/>
    </source>
</evidence>
<keyword evidence="3" id="KW-1003">Cell membrane</keyword>
<feature type="transmembrane region" description="Helical" evidence="7">
    <location>
        <begin position="41"/>
        <end position="59"/>
    </location>
</feature>
<reference evidence="8 9" key="1">
    <citation type="submission" date="2024-06" db="EMBL/GenBank/DDBJ databases">
        <title>Genomic Encyclopedia of Type Strains, Phase IV (KMG-IV): sequencing the most valuable type-strain genomes for metagenomic binning, comparative biology and taxonomic classification.</title>
        <authorList>
            <person name="Goeker M."/>
        </authorList>
    </citation>
    <scope>NUCLEOTIDE SEQUENCE [LARGE SCALE GENOMIC DNA]</scope>
    <source>
        <strain evidence="8 9">DSM 17809</strain>
    </source>
</reference>
<dbReference type="Pfam" id="PF03601">
    <property type="entry name" value="Cons_hypoth698"/>
    <property type="match status" value="1"/>
</dbReference>
<comment type="subcellular location">
    <subcellularLocation>
        <location evidence="1">Cell membrane</location>
        <topology evidence="1">Multi-pass membrane protein</topology>
    </subcellularLocation>
</comment>
<feature type="transmembrane region" description="Helical" evidence="7">
    <location>
        <begin position="251"/>
        <end position="267"/>
    </location>
</feature>
<feature type="transmembrane region" description="Helical" evidence="7">
    <location>
        <begin position="12"/>
        <end position="35"/>
    </location>
</feature>
<keyword evidence="9" id="KW-1185">Reference proteome</keyword>
<dbReference type="RefSeq" id="WP_331930995.1">
    <property type="nucleotide sequence ID" value="NZ_JBEPLU010000001.1"/>
</dbReference>
<evidence type="ECO:0000256" key="1">
    <source>
        <dbReference type="ARBA" id="ARBA00004651"/>
    </source>
</evidence>
<accession>A0ABV2EFS1</accession>
<sequence>MTARPSPDLSKSLARLAPGLGAVLAIAAIATGLHALPGARILSPLILAVALGIVLRNLGGVRPVFAAGQTFVLRRLLRLAIVLLGFQISLGQILSLGASGVAIVLVATPATFLVIMQLGRWFGLDSRLTTLIASGASICGASAIVAANSVVAAPEEDVAYAIANITLYGTLSMFLYPAIAPLLNLTPAAYGLWSGGSIHEVAQAVGAAFQGGEVAGHAGVVGKLLRVALLGPLVMLLALRRRSGSDSAPTPWYLLGFLAVIALNSFAPPPAALAKQIATATTFLMTMALAAMGMATNLRALVRRGPAPMVVCGLGTVFMSVLVLLLVRWAA</sequence>
<proteinExistence type="inferred from homology"/>
<evidence type="ECO:0000256" key="3">
    <source>
        <dbReference type="ARBA" id="ARBA00022475"/>
    </source>
</evidence>
<feature type="transmembrane region" description="Helical" evidence="7">
    <location>
        <begin position="128"/>
        <end position="152"/>
    </location>
</feature>
<feature type="transmembrane region" description="Helical" evidence="7">
    <location>
        <begin position="96"/>
        <end position="116"/>
    </location>
</feature>
<keyword evidence="5 7" id="KW-1133">Transmembrane helix</keyword>
<dbReference type="PANTHER" id="PTHR30106">
    <property type="entry name" value="INNER MEMBRANE PROTEIN YEIH-RELATED"/>
    <property type="match status" value="1"/>
</dbReference>
<evidence type="ECO:0000256" key="5">
    <source>
        <dbReference type="ARBA" id="ARBA00022989"/>
    </source>
</evidence>
<evidence type="ECO:0000256" key="7">
    <source>
        <dbReference type="SAM" id="Phobius"/>
    </source>
</evidence>
<feature type="transmembrane region" description="Helical" evidence="7">
    <location>
        <begin position="273"/>
        <end position="295"/>
    </location>
</feature>
<comment type="similarity">
    <text evidence="2">Belongs to the UPF0324 family.</text>
</comment>
<gene>
    <name evidence="8" type="ORF">ABID41_000987</name>
</gene>
<feature type="transmembrane region" description="Helical" evidence="7">
    <location>
        <begin position="307"/>
        <end position="330"/>
    </location>
</feature>
<evidence type="ECO:0000256" key="6">
    <source>
        <dbReference type="ARBA" id="ARBA00023136"/>
    </source>
</evidence>
<feature type="transmembrane region" description="Helical" evidence="7">
    <location>
        <begin position="215"/>
        <end position="239"/>
    </location>
</feature>
<evidence type="ECO:0000256" key="4">
    <source>
        <dbReference type="ARBA" id="ARBA00022692"/>
    </source>
</evidence>
<evidence type="ECO:0000313" key="9">
    <source>
        <dbReference type="Proteomes" id="UP001549110"/>
    </source>
</evidence>
<protein>
    <submittedName>
        <fullName evidence="8">Integral membrane protein (TIGR00698 family)</fullName>
    </submittedName>
</protein>
<name>A0ABV2EFS1_9CAUL</name>